<sequence length="380" mass="41119">MSKFLGERGGRSREPNLTDGRVAWLVTAPGRTVLSSGLCTRPMALPAESETRGDMEHEAFTTVLFTKLFHIINGHSGQQQTLAAYWSEIREECVPVMLVSVAEGDYSRRSGQGAVMHQYTREGERQAGREGGREGGVRQTVPHPHTPPPPPPPPPPPASGRRAIPVFPSSQHRDLLSAVPPPVGLPTTYMSPHGSISPRKWQADSRLRHKDELLLEEEEEEEVPAAGSQNLRPHMNPRPVSSCTCPGDARRAGYLDGGLSRGNAAPSRVLLRGSSRGGVKLPSTTPGGGGGEREKSTADFKGQRLDAVKSRSLRRCRAQSGKLVSRQRQGLGDAPTRRPRVTSAPLLCSLSVKSVQVLTWIKNWTADILSSKLPSLSACL</sequence>
<evidence type="ECO:0000313" key="2">
    <source>
        <dbReference type="EMBL" id="CAB1423682.1"/>
    </source>
</evidence>
<protein>
    <submittedName>
        <fullName evidence="2">Uncharacterized protein</fullName>
    </submittedName>
</protein>
<gene>
    <name evidence="2" type="ORF">PLEPLA_LOCUS11603</name>
</gene>
<organism evidence="2 3">
    <name type="scientific">Pleuronectes platessa</name>
    <name type="common">European plaice</name>
    <dbReference type="NCBI Taxonomy" id="8262"/>
    <lineage>
        <taxon>Eukaryota</taxon>
        <taxon>Metazoa</taxon>
        <taxon>Chordata</taxon>
        <taxon>Craniata</taxon>
        <taxon>Vertebrata</taxon>
        <taxon>Euteleostomi</taxon>
        <taxon>Actinopterygii</taxon>
        <taxon>Neopterygii</taxon>
        <taxon>Teleostei</taxon>
        <taxon>Neoteleostei</taxon>
        <taxon>Acanthomorphata</taxon>
        <taxon>Carangaria</taxon>
        <taxon>Pleuronectiformes</taxon>
        <taxon>Pleuronectoidei</taxon>
        <taxon>Pleuronectidae</taxon>
        <taxon>Pleuronectes</taxon>
    </lineage>
</organism>
<name>A0A9N7U3L9_PLEPL</name>
<feature type="compositionally biased region" description="Basic and acidic residues" evidence="1">
    <location>
        <begin position="119"/>
        <end position="136"/>
    </location>
</feature>
<feature type="region of interest" description="Disordered" evidence="1">
    <location>
        <begin position="109"/>
        <end position="244"/>
    </location>
</feature>
<feature type="region of interest" description="Disordered" evidence="1">
    <location>
        <begin position="318"/>
        <end position="338"/>
    </location>
</feature>
<dbReference type="AlphaFoldDB" id="A0A9N7U3L9"/>
<comment type="caution">
    <text evidence="2">The sequence shown here is derived from an EMBL/GenBank/DDBJ whole genome shotgun (WGS) entry which is preliminary data.</text>
</comment>
<feature type="region of interest" description="Disordered" evidence="1">
    <location>
        <begin position="270"/>
        <end position="299"/>
    </location>
</feature>
<proteinExistence type="predicted"/>
<feature type="compositionally biased region" description="Basic and acidic residues" evidence="1">
    <location>
        <begin position="201"/>
        <end position="213"/>
    </location>
</feature>
<reference evidence="2" key="1">
    <citation type="submission" date="2020-03" db="EMBL/GenBank/DDBJ databases">
        <authorList>
            <person name="Weist P."/>
        </authorList>
    </citation>
    <scope>NUCLEOTIDE SEQUENCE</scope>
</reference>
<accession>A0A9N7U3L9</accession>
<feature type="compositionally biased region" description="Acidic residues" evidence="1">
    <location>
        <begin position="214"/>
        <end position="223"/>
    </location>
</feature>
<feature type="compositionally biased region" description="Pro residues" evidence="1">
    <location>
        <begin position="144"/>
        <end position="158"/>
    </location>
</feature>
<dbReference type="EMBL" id="CADEAL010000671">
    <property type="protein sequence ID" value="CAB1423682.1"/>
    <property type="molecule type" value="Genomic_DNA"/>
</dbReference>
<keyword evidence="3" id="KW-1185">Reference proteome</keyword>
<dbReference type="Proteomes" id="UP001153269">
    <property type="component" value="Unassembled WGS sequence"/>
</dbReference>
<evidence type="ECO:0000256" key="1">
    <source>
        <dbReference type="SAM" id="MobiDB-lite"/>
    </source>
</evidence>
<evidence type="ECO:0000313" key="3">
    <source>
        <dbReference type="Proteomes" id="UP001153269"/>
    </source>
</evidence>